<dbReference type="EMBL" id="CP003600">
    <property type="protein sequence ID" value="AFY91401.1"/>
    <property type="molecule type" value="Genomic_DNA"/>
</dbReference>
<dbReference type="Proteomes" id="UP000010366">
    <property type="component" value="Chromosome"/>
</dbReference>
<dbReference type="HOGENOM" id="CLU_2823238_0_0_3"/>
<dbReference type="KEGG" id="cmp:Cha6605_0094"/>
<evidence type="ECO:0000313" key="3">
    <source>
        <dbReference type="Proteomes" id="UP000010366"/>
    </source>
</evidence>
<sequence>MPIDLVANLHFNLDTFSHGLVLAQQFQNVDLMSNMQAGWTDFLHTGKAGALAIGVVVGYMVRGITS</sequence>
<name>K9UAF4_CHAP6</name>
<evidence type="ECO:0000256" key="1">
    <source>
        <dbReference type="SAM" id="Phobius"/>
    </source>
</evidence>
<organism evidence="2 3">
    <name type="scientific">Chamaesiphon minutus (strain ATCC 27169 / PCC 6605)</name>
    <dbReference type="NCBI Taxonomy" id="1173020"/>
    <lineage>
        <taxon>Bacteria</taxon>
        <taxon>Bacillati</taxon>
        <taxon>Cyanobacteriota</taxon>
        <taxon>Cyanophyceae</taxon>
        <taxon>Gomontiellales</taxon>
        <taxon>Chamaesiphonaceae</taxon>
        <taxon>Chamaesiphon</taxon>
    </lineage>
</organism>
<feature type="transmembrane region" description="Helical" evidence="1">
    <location>
        <begin position="42"/>
        <end position="61"/>
    </location>
</feature>
<dbReference type="AlphaFoldDB" id="K9UAF4"/>
<reference evidence="2 3" key="1">
    <citation type="submission" date="2012-05" db="EMBL/GenBank/DDBJ databases">
        <title>Finished chromosome of genome of Chamaesiphon sp. PCC 6605.</title>
        <authorList>
            <consortium name="US DOE Joint Genome Institute"/>
            <person name="Gugger M."/>
            <person name="Coursin T."/>
            <person name="Rippka R."/>
            <person name="Tandeau De Marsac N."/>
            <person name="Huntemann M."/>
            <person name="Wei C.-L."/>
            <person name="Han J."/>
            <person name="Detter J.C."/>
            <person name="Han C."/>
            <person name="Tapia R."/>
            <person name="Chen A."/>
            <person name="Kyrpides N."/>
            <person name="Mavromatis K."/>
            <person name="Markowitz V."/>
            <person name="Szeto E."/>
            <person name="Ivanova N."/>
            <person name="Pagani I."/>
            <person name="Pati A."/>
            <person name="Goodwin L."/>
            <person name="Nordberg H.P."/>
            <person name="Cantor M.N."/>
            <person name="Hua S.X."/>
            <person name="Woyke T."/>
            <person name="Kerfeld C.A."/>
        </authorList>
    </citation>
    <scope>NUCLEOTIDE SEQUENCE [LARGE SCALE GENOMIC DNA]</scope>
    <source>
        <strain evidence="3">ATCC 27169 / PCC 6605</strain>
    </source>
</reference>
<evidence type="ECO:0000313" key="2">
    <source>
        <dbReference type="EMBL" id="AFY91401.1"/>
    </source>
</evidence>
<keyword evidence="1" id="KW-0812">Transmembrane</keyword>
<dbReference type="STRING" id="1173020.Cha6605_0094"/>
<gene>
    <name evidence="2" type="ORF">Cha6605_0094</name>
</gene>
<keyword evidence="1" id="KW-1133">Transmembrane helix</keyword>
<accession>K9UAF4</accession>
<keyword evidence="3" id="KW-1185">Reference proteome</keyword>
<protein>
    <submittedName>
        <fullName evidence="2">Uncharacterized protein</fullName>
    </submittedName>
</protein>
<proteinExistence type="predicted"/>
<keyword evidence="1" id="KW-0472">Membrane</keyword>